<comment type="catalytic activity">
    <reaction evidence="1">
        <text>Release of a C-terminal amino acid with broad specificity, except for -Pro.</text>
        <dbReference type="EC" id="3.4.17.19"/>
    </reaction>
</comment>
<evidence type="ECO:0000313" key="4">
    <source>
        <dbReference type="EMBL" id="QPC84437.1"/>
    </source>
</evidence>
<proteinExistence type="inferred from homology"/>
<keyword evidence="1 2" id="KW-0479">Metal-binding</keyword>
<keyword evidence="5" id="KW-1185">Reference proteome</keyword>
<feature type="binding site" evidence="2">
    <location>
        <position position="268"/>
    </location>
    <ligand>
        <name>Zn(2+)</name>
        <dbReference type="ChEBI" id="CHEBI:29105"/>
        <note>catalytic</note>
    </ligand>
</feature>
<keyword evidence="1" id="KW-0378">Hydrolase</keyword>
<evidence type="ECO:0000256" key="1">
    <source>
        <dbReference type="PIRNR" id="PIRNR006615"/>
    </source>
</evidence>
<comment type="cofactor">
    <cofactor evidence="2">
        <name>Zn(2+)</name>
        <dbReference type="ChEBI" id="CHEBI:29105"/>
    </cofactor>
    <text evidence="2">Binds 1 zinc ion per subunit.</text>
</comment>
<dbReference type="SUPFAM" id="SSF55486">
    <property type="entry name" value="Metalloproteases ('zincins'), catalytic domain"/>
    <property type="match status" value="1"/>
</dbReference>
<dbReference type="CDD" id="cd06460">
    <property type="entry name" value="M32_Taq"/>
    <property type="match status" value="1"/>
</dbReference>
<dbReference type="Gene3D" id="1.10.1370.30">
    <property type="match status" value="1"/>
</dbReference>
<feature type="active site" description="Proton donor/acceptor" evidence="3">
    <location>
        <position position="265"/>
    </location>
</feature>
<dbReference type="InterPro" id="IPR001333">
    <property type="entry name" value="Peptidase_M32_Taq"/>
</dbReference>
<dbReference type="PROSITE" id="PS52034">
    <property type="entry name" value="PEPTIDASE_M32"/>
    <property type="match status" value="1"/>
</dbReference>
<keyword evidence="1" id="KW-0482">Metalloprotease</keyword>
<evidence type="ECO:0000313" key="5">
    <source>
        <dbReference type="Proteomes" id="UP000594468"/>
    </source>
</evidence>
<dbReference type="EC" id="3.4.17.19" evidence="1"/>
<comment type="function">
    <text evidence="1">Broad specificity carboxypetidase that releases amino acids sequentially from the C-terminus, including neutral, aromatic, polar and basic residues.</text>
</comment>
<name>A0A7S8ECH9_9CHLR</name>
<dbReference type="Proteomes" id="UP000594468">
    <property type="component" value="Chromosome"/>
</dbReference>
<organism evidence="4 5">
    <name type="scientific">Phototrophicus methaneseepsis</name>
    <dbReference type="NCBI Taxonomy" id="2710758"/>
    <lineage>
        <taxon>Bacteria</taxon>
        <taxon>Bacillati</taxon>
        <taxon>Chloroflexota</taxon>
        <taxon>Candidatus Thermofontia</taxon>
        <taxon>Phototrophicales</taxon>
        <taxon>Phototrophicaceae</taxon>
        <taxon>Phototrophicus</taxon>
    </lineage>
</organism>
<reference evidence="4 5" key="1">
    <citation type="submission" date="2020-02" db="EMBL/GenBank/DDBJ databases">
        <authorList>
            <person name="Zheng R.K."/>
            <person name="Sun C.M."/>
        </authorList>
    </citation>
    <scope>NUCLEOTIDE SEQUENCE [LARGE SCALE GENOMIC DNA]</scope>
    <source>
        <strain evidence="5">rifampicinis</strain>
    </source>
</reference>
<dbReference type="RefSeq" id="WP_195172500.1">
    <property type="nucleotide sequence ID" value="NZ_CP062983.1"/>
</dbReference>
<keyword evidence="1 4" id="KW-0121">Carboxypeptidase</keyword>
<comment type="similarity">
    <text evidence="1">Belongs to the peptidase M32 family.</text>
</comment>
<dbReference type="PANTHER" id="PTHR34217">
    <property type="entry name" value="METAL-DEPENDENT CARBOXYPEPTIDASE"/>
    <property type="match status" value="1"/>
</dbReference>
<keyword evidence="2" id="KW-0862">Zinc</keyword>
<dbReference type="KEGG" id="pmet:G4Y79_08700"/>
<feature type="binding site" evidence="2">
    <location>
        <position position="294"/>
    </location>
    <ligand>
        <name>Zn(2+)</name>
        <dbReference type="ChEBI" id="CHEBI:29105"/>
        <note>catalytic</note>
    </ligand>
</feature>
<sequence length="499" mass="55847">MGAHYEALLAHLKEISNIRNAAALLSYDQETAMPPGGAASRAQQLSTLSKIGHEMFTSGKTSELLNAAAEEVTSEDYDSDAASMVRVVQEDYAEATKLPSDFVADLSRETSLAHATWAKARQDKDFKAFLPALERIIGMMQKQADLIGYEDHPYDALLGQYERGMTTAQVRDIFDAQRPKLVDLISAISEATPVDDSMLKQPFDRDKQRDFALEVVKAYGFDFERGAQAQAVHPFCTSFSVNDVRITTRFNDNWLNPALFGMMHESGHGMYNQGIGQNLEGTPLAEGTSLGVHESQSRMWENIVGRSKGFWSWALPKLQETFPQLNDVSLDDFYKAVNKVERSFIRVEADEATYNLHIILRFELEQDLLTGAIKVADVRDAWNDKFNAFFGMTPPDDALGVLQDVHWSGGLFGYFATYALGNLLSVQYYNEALKAHPSIPDEIANGQFNTLLTWLNQNIHQHGRKYTGDELTRRITGEGIQSDSYIQYLTEKFGGIYGL</sequence>
<dbReference type="Pfam" id="PF02074">
    <property type="entry name" value="Peptidase_M32"/>
    <property type="match status" value="1"/>
</dbReference>
<dbReference type="AlphaFoldDB" id="A0A7S8ECH9"/>
<dbReference type="PRINTS" id="PR00998">
    <property type="entry name" value="CRBOXYPTASET"/>
</dbReference>
<dbReference type="PIRSF" id="PIRSF006615">
    <property type="entry name" value="Zn_crbxpep_Taq"/>
    <property type="match status" value="1"/>
</dbReference>
<accession>A0A7S8ECH9</accession>
<protein>
    <recommendedName>
        <fullName evidence="1">Metal-dependent carboxypeptidase</fullName>
        <ecNumber evidence="1">3.4.17.19</ecNumber>
    </recommendedName>
</protein>
<evidence type="ECO:0000256" key="3">
    <source>
        <dbReference type="PIRSR" id="PIRSR006615-2"/>
    </source>
</evidence>
<keyword evidence="1" id="KW-0645">Protease</keyword>
<dbReference type="GO" id="GO:0006508">
    <property type="term" value="P:proteolysis"/>
    <property type="evidence" value="ECO:0007669"/>
    <property type="project" value="UniProtKB-UniRule"/>
</dbReference>
<dbReference type="GO" id="GO:0004181">
    <property type="term" value="F:metallocarboxypeptidase activity"/>
    <property type="evidence" value="ECO:0007669"/>
    <property type="project" value="UniProtKB-UniRule"/>
</dbReference>
<gene>
    <name evidence="4" type="ORF">G4Y79_08700</name>
</gene>
<evidence type="ECO:0000256" key="2">
    <source>
        <dbReference type="PIRSR" id="PIRSR006615-1"/>
    </source>
</evidence>
<dbReference type="GO" id="GO:0046872">
    <property type="term" value="F:metal ion binding"/>
    <property type="evidence" value="ECO:0007669"/>
    <property type="project" value="UniProtKB-KW"/>
</dbReference>
<dbReference type="PANTHER" id="PTHR34217:SF1">
    <property type="entry name" value="CARBOXYPEPTIDASE 1"/>
    <property type="match status" value="1"/>
</dbReference>
<feature type="binding site" evidence="2">
    <location>
        <position position="264"/>
    </location>
    <ligand>
        <name>Zn(2+)</name>
        <dbReference type="ChEBI" id="CHEBI:29105"/>
        <note>catalytic</note>
    </ligand>
</feature>
<dbReference type="EMBL" id="CP062983">
    <property type="protein sequence ID" value="QPC84437.1"/>
    <property type="molecule type" value="Genomic_DNA"/>
</dbReference>